<feature type="binding site" evidence="24">
    <location>
        <begin position="450"/>
        <end position="454"/>
    </location>
    <ligand>
        <name>substrate</name>
    </ligand>
</feature>
<evidence type="ECO:0000256" key="1">
    <source>
        <dbReference type="ARBA" id="ARBA00001703"/>
    </source>
</evidence>
<keyword evidence="16" id="KW-0735">Signal-anchor</keyword>
<dbReference type="SUPFAM" id="SSF63737">
    <property type="entry name" value="Leukotriene A4 hydrolase N-terminal domain"/>
    <property type="match status" value="1"/>
</dbReference>
<dbReference type="InterPro" id="IPR050344">
    <property type="entry name" value="Peptidase_M1_aminopeptidases"/>
</dbReference>
<keyword evidence="10" id="KW-0645">Protease</keyword>
<keyword evidence="21" id="KW-0325">Glycoprotein</keyword>
<keyword evidence="15" id="KW-0106">Calcium</keyword>
<dbReference type="GO" id="GO:0006508">
    <property type="term" value="P:proteolysis"/>
    <property type="evidence" value="ECO:0007669"/>
    <property type="project" value="UniProtKB-KW"/>
</dbReference>
<evidence type="ECO:0000256" key="9">
    <source>
        <dbReference type="ARBA" id="ARBA00022475"/>
    </source>
</evidence>
<protein>
    <recommendedName>
        <fullName evidence="7">Glutamyl aminopeptidase</fullName>
        <ecNumber evidence="6">3.4.11.7</ecNumber>
    </recommendedName>
    <alternativeName>
        <fullName evidence="22">Aminopeptidase A</fullName>
    </alternativeName>
</protein>
<dbReference type="InterPro" id="IPR014782">
    <property type="entry name" value="Peptidase_M1_dom"/>
</dbReference>
<keyword evidence="19" id="KW-0472">Membrane</keyword>
<sequence length="1019" mass="117555">GDWYQKIKNLVRDAGLCNEGQSTKTNLLQKLKAANLSSSQIYCPLFHLRPAHGIPRQGKTSLSKNCPPISKGKLRAHERDSTPGTKDFVRLAIQQNNLIEILIDILHKLQQSNIKKDFTCTKEKKEFSKEQSTKFENQSKGDSSSKTVNKINRALNHYIQVQACLNTKVFAKDNPNKVSSREIYKLPDFINPVHYDLEVKPLLEEDTYTGSVNISINVSSPTRNLWLHLRETRITQLPVLRKPSGEQVKVRRCFEYKKQEYVVVETEEELAPNDGKGLYHLTMEFAGQLNGSLVGFYRTTYVEKGQIKSIAATDHEPTDARKSFPCFDEPNKKATYTISIVHPKEYKALSNMPVEKEESVDDKWNRTTFQKSVPMSTYLVCFAVHQFDSVMRISNSGKPLTIYVQPEQKHTAEYAANITKSVFDYFEDYFAMDYSLPKLDKIAIPDFGTGAMENWGLITYRETNLLYDPNESASSNQQRVATVVAHELVHQWFGNTVTMEWWEDLWLNEGFASFFEFLGVDHAEKEWQMRDQMLLEDVLPVQEDDSLISSHPIIVTVTTPDEITSVFDGISYSKVRKMIDNIAKHKKVITSSISSIAEKTGMVQLENVLSLPEILSYLEKYKFKNAKTSDFWAALEQMKKNKANFELKPKPKHRFIFSLDLLCFLTGITLNSPNPSGNTFLKINPDHIGFYRVNYEVSTWEWIATNLSLNHKYFSSADRASLIDDAFALARAQLLNYKEALNLTKYLKMEKEYLPWQRVISAVTYIISMFEDDKELYPMIEKYFRDQVKPIADSLGWKDTGDHLTKLLRASVLGLACKMGDPDALNNASQIFQEWLTGTVSLPVNLRLLVYRYGMQNSGNETSWNHTLQQYQKTSLAQEKEKLLYGLASVKNVTVLSRYLDLLKDSNLIKTQDVFTVIRYISYNSYGKTMAWNWIQLNWEYLVNRYTLNNRNLGRIVTIAEPFNTELQLWQMESFFKRYPEAGAGEKPRQQVLETVKNNIEWLKQNRDTIRNWFFDLNG</sequence>
<dbReference type="GO" id="GO:0004230">
    <property type="term" value="F:glutamyl aminopeptidase activity"/>
    <property type="evidence" value="ECO:0007669"/>
    <property type="project" value="UniProtKB-EC"/>
</dbReference>
<comment type="cofactor">
    <cofactor evidence="25">
        <name>Zn(2+)</name>
        <dbReference type="ChEBI" id="CHEBI:29105"/>
    </cofactor>
    <text evidence="25">Binds 1 zinc ion per subunit.</text>
</comment>
<keyword evidence="17" id="KW-1133">Transmembrane helix</keyword>
<evidence type="ECO:0000256" key="25">
    <source>
        <dbReference type="PIRSR" id="PIRSR634016-3"/>
    </source>
</evidence>
<feature type="binding site" evidence="25">
    <location>
        <position position="486"/>
    </location>
    <ligand>
        <name>Zn(2+)</name>
        <dbReference type="ChEBI" id="CHEBI:29105"/>
        <note>catalytic</note>
    </ligand>
</feature>
<evidence type="ECO:0000256" key="5">
    <source>
        <dbReference type="ARBA" id="ARBA00011748"/>
    </source>
</evidence>
<feature type="binding site" evidence="25">
    <location>
        <position position="490"/>
    </location>
    <ligand>
        <name>Zn(2+)</name>
        <dbReference type="ChEBI" id="CHEBI:29105"/>
        <note>catalytic</note>
    </ligand>
</feature>
<evidence type="ECO:0000256" key="12">
    <source>
        <dbReference type="ARBA" id="ARBA00022723"/>
    </source>
</evidence>
<dbReference type="CDD" id="cd09601">
    <property type="entry name" value="M1_APN-Q_like"/>
    <property type="match status" value="1"/>
</dbReference>
<evidence type="ECO:0000256" key="8">
    <source>
        <dbReference type="ARBA" id="ARBA00022438"/>
    </source>
</evidence>
<evidence type="ECO:0000256" key="18">
    <source>
        <dbReference type="ARBA" id="ARBA00023049"/>
    </source>
</evidence>
<dbReference type="GO" id="GO:0043171">
    <property type="term" value="P:peptide catabolic process"/>
    <property type="evidence" value="ECO:0007669"/>
    <property type="project" value="TreeGrafter"/>
</dbReference>
<comment type="subunit">
    <text evidence="5">Homodimer; disulfide-linked.</text>
</comment>
<evidence type="ECO:0000313" key="31">
    <source>
        <dbReference type="EMBL" id="KAB0392763.1"/>
    </source>
</evidence>
<feature type="region of interest" description="Disordered" evidence="27">
    <location>
        <begin position="56"/>
        <end position="82"/>
    </location>
</feature>
<keyword evidence="11" id="KW-0812">Transmembrane</keyword>
<evidence type="ECO:0000256" key="3">
    <source>
        <dbReference type="ARBA" id="ARBA00004401"/>
    </source>
</evidence>
<comment type="similarity">
    <text evidence="4">Belongs to the peptidase M1 family.</text>
</comment>
<dbReference type="Gene3D" id="1.25.50.20">
    <property type="match status" value="1"/>
</dbReference>
<dbReference type="GO" id="GO:0005886">
    <property type="term" value="C:plasma membrane"/>
    <property type="evidence" value="ECO:0007669"/>
    <property type="project" value="UniProtKB-SubCell"/>
</dbReference>
<evidence type="ECO:0000256" key="17">
    <source>
        <dbReference type="ARBA" id="ARBA00022989"/>
    </source>
</evidence>
<dbReference type="GO" id="GO:0005615">
    <property type="term" value="C:extracellular space"/>
    <property type="evidence" value="ECO:0007669"/>
    <property type="project" value="TreeGrafter"/>
</dbReference>
<comment type="function">
    <text evidence="2">Regulates central hypertension through its calcium-modulated preference to cleave N-terminal acidic residues from peptides such as angiotensin II.</text>
</comment>
<feature type="domain" description="ERAP1-like C-terminal" evidence="29">
    <location>
        <begin position="680"/>
        <end position="997"/>
    </location>
</feature>
<dbReference type="Gene3D" id="2.60.40.1730">
    <property type="entry name" value="tricorn interacting facor f3 domain"/>
    <property type="match status" value="1"/>
</dbReference>
<evidence type="ECO:0000256" key="26">
    <source>
        <dbReference type="PIRSR" id="PIRSR634016-4"/>
    </source>
</evidence>
<feature type="binding site" evidence="25">
    <location>
        <position position="509"/>
    </location>
    <ligand>
        <name>Zn(2+)</name>
        <dbReference type="ChEBI" id="CHEBI:29105"/>
        <note>catalytic</note>
    </ligand>
</feature>
<dbReference type="PRINTS" id="PR00756">
    <property type="entry name" value="ALADIPTASE"/>
</dbReference>
<comment type="caution">
    <text evidence="31">The sequence shown here is derived from an EMBL/GenBank/DDBJ whole genome shotgun (WGS) entry which is preliminary data.</text>
</comment>
<dbReference type="FunFam" id="2.60.40.1730:FF:000006">
    <property type="entry name" value="Aminopeptidase"/>
    <property type="match status" value="1"/>
</dbReference>
<feature type="domain" description="Peptidase M1 membrane alanine aminopeptidase" evidence="28">
    <location>
        <begin position="414"/>
        <end position="640"/>
    </location>
</feature>
<dbReference type="AlphaFoldDB" id="A0A643BXJ6"/>
<dbReference type="InterPro" id="IPR034016">
    <property type="entry name" value="M1_APN-typ"/>
</dbReference>
<dbReference type="GO" id="GO:0042277">
    <property type="term" value="F:peptide binding"/>
    <property type="evidence" value="ECO:0007669"/>
    <property type="project" value="TreeGrafter"/>
</dbReference>
<evidence type="ECO:0000256" key="13">
    <source>
        <dbReference type="ARBA" id="ARBA00022801"/>
    </source>
</evidence>
<evidence type="ECO:0000259" key="29">
    <source>
        <dbReference type="Pfam" id="PF11838"/>
    </source>
</evidence>
<dbReference type="Proteomes" id="UP000437017">
    <property type="component" value="Unassembled WGS sequence"/>
</dbReference>
<dbReference type="GO" id="GO:0070006">
    <property type="term" value="F:metalloaminopeptidase activity"/>
    <property type="evidence" value="ECO:0007669"/>
    <property type="project" value="TreeGrafter"/>
</dbReference>
<comment type="subcellular location">
    <subcellularLocation>
        <location evidence="3">Cell membrane</location>
        <topology evidence="3">Single-pass type II membrane protein</topology>
    </subcellularLocation>
</comment>
<evidence type="ECO:0000256" key="19">
    <source>
        <dbReference type="ARBA" id="ARBA00023136"/>
    </source>
</evidence>
<dbReference type="Gene3D" id="1.10.390.10">
    <property type="entry name" value="Neutral Protease Domain 2"/>
    <property type="match status" value="1"/>
</dbReference>
<dbReference type="InterPro" id="IPR045357">
    <property type="entry name" value="Aminopeptidase_N-like_N"/>
</dbReference>
<dbReference type="OrthoDB" id="510539at2759"/>
<evidence type="ECO:0000256" key="16">
    <source>
        <dbReference type="ARBA" id="ARBA00022968"/>
    </source>
</evidence>
<dbReference type="GO" id="GO:0008217">
    <property type="term" value="P:regulation of blood pressure"/>
    <property type="evidence" value="ECO:0007669"/>
    <property type="project" value="TreeGrafter"/>
</dbReference>
<evidence type="ECO:0000313" key="32">
    <source>
        <dbReference type="Proteomes" id="UP000437017"/>
    </source>
</evidence>
<evidence type="ECO:0000256" key="21">
    <source>
        <dbReference type="ARBA" id="ARBA00023180"/>
    </source>
</evidence>
<evidence type="ECO:0000256" key="15">
    <source>
        <dbReference type="ARBA" id="ARBA00022837"/>
    </source>
</evidence>
<dbReference type="Pfam" id="PF11838">
    <property type="entry name" value="ERAP1_C"/>
    <property type="match status" value="1"/>
</dbReference>
<evidence type="ECO:0000256" key="7">
    <source>
        <dbReference type="ARBA" id="ARBA00019328"/>
    </source>
</evidence>
<dbReference type="InterPro" id="IPR001930">
    <property type="entry name" value="Peptidase_M1"/>
</dbReference>
<comment type="catalytic activity">
    <reaction evidence="1">
        <text>Release of N-terminal glutamate (and to a lesser extent aspartate) from a peptide.</text>
        <dbReference type="EC" id="3.4.11.7"/>
    </reaction>
</comment>
<proteinExistence type="inferred from homology"/>
<evidence type="ECO:0000256" key="6">
    <source>
        <dbReference type="ARBA" id="ARBA00012567"/>
    </source>
</evidence>
<dbReference type="EMBL" id="SGJD01003586">
    <property type="protein sequence ID" value="KAB0392763.1"/>
    <property type="molecule type" value="Genomic_DNA"/>
</dbReference>
<dbReference type="InterPro" id="IPR042097">
    <property type="entry name" value="Aminopeptidase_N-like_N_sf"/>
</dbReference>
<evidence type="ECO:0000256" key="11">
    <source>
        <dbReference type="ARBA" id="ARBA00022692"/>
    </source>
</evidence>
<gene>
    <name evidence="31" type="ORF">E2I00_009582</name>
</gene>
<dbReference type="FunFam" id="1.25.50.20:FF:000001">
    <property type="entry name" value="Aminopeptidase"/>
    <property type="match status" value="1"/>
</dbReference>
<dbReference type="GO" id="GO:0005737">
    <property type="term" value="C:cytoplasm"/>
    <property type="evidence" value="ECO:0007669"/>
    <property type="project" value="TreeGrafter"/>
</dbReference>
<dbReference type="InterPro" id="IPR024571">
    <property type="entry name" value="ERAP1-like_C_dom"/>
</dbReference>
<dbReference type="GO" id="GO:0008270">
    <property type="term" value="F:zinc ion binding"/>
    <property type="evidence" value="ECO:0007669"/>
    <property type="project" value="InterPro"/>
</dbReference>
<dbReference type="PANTHER" id="PTHR11533">
    <property type="entry name" value="PROTEASE M1 ZINC METALLOPROTEASE"/>
    <property type="match status" value="1"/>
</dbReference>
<evidence type="ECO:0000256" key="2">
    <source>
        <dbReference type="ARBA" id="ARBA00002507"/>
    </source>
</evidence>
<evidence type="ECO:0000259" key="30">
    <source>
        <dbReference type="Pfam" id="PF17900"/>
    </source>
</evidence>
<accession>A0A643BXJ6</accession>
<feature type="non-terminal residue" evidence="31">
    <location>
        <position position="1"/>
    </location>
</feature>
<evidence type="ECO:0000259" key="28">
    <source>
        <dbReference type="Pfam" id="PF01433"/>
    </source>
</evidence>
<evidence type="ECO:0000256" key="10">
    <source>
        <dbReference type="ARBA" id="ARBA00022670"/>
    </source>
</evidence>
<evidence type="ECO:0000256" key="4">
    <source>
        <dbReference type="ARBA" id="ARBA00010136"/>
    </source>
</evidence>
<keyword evidence="14 25" id="KW-0862">Zinc</keyword>
<name>A0A643BXJ6_BALPH</name>
<dbReference type="SUPFAM" id="SSF55486">
    <property type="entry name" value="Metalloproteases ('zincins'), catalytic domain"/>
    <property type="match status" value="1"/>
</dbReference>
<feature type="binding site" evidence="24">
    <location>
        <position position="951"/>
    </location>
    <ligand>
        <name>substrate</name>
    </ligand>
</feature>
<keyword evidence="32" id="KW-1185">Reference proteome</keyword>
<evidence type="ECO:0000256" key="23">
    <source>
        <dbReference type="PIRSR" id="PIRSR634016-1"/>
    </source>
</evidence>
<evidence type="ECO:0000256" key="24">
    <source>
        <dbReference type="PIRSR" id="PIRSR634016-2"/>
    </source>
</evidence>
<evidence type="ECO:0000256" key="22">
    <source>
        <dbReference type="ARBA" id="ARBA00029704"/>
    </source>
</evidence>
<feature type="active site" description="Proton acceptor" evidence="23">
    <location>
        <position position="487"/>
    </location>
</feature>
<dbReference type="Pfam" id="PF01433">
    <property type="entry name" value="Peptidase_M1"/>
    <property type="match status" value="1"/>
</dbReference>
<keyword evidence="20" id="KW-1015">Disulfide bond</keyword>
<reference evidence="31 32" key="1">
    <citation type="journal article" date="2019" name="PLoS ONE">
        <title>Genomic analyses reveal an absence of contemporary introgressive admixture between fin whales and blue whales, despite known hybrids.</title>
        <authorList>
            <person name="Westbury M.V."/>
            <person name="Petersen B."/>
            <person name="Lorenzen E.D."/>
        </authorList>
    </citation>
    <scope>NUCLEOTIDE SEQUENCE [LARGE SCALE GENOMIC DNA]</scope>
    <source>
        <strain evidence="31">FinWhale-01</strain>
    </source>
</reference>
<evidence type="ECO:0000256" key="20">
    <source>
        <dbReference type="ARBA" id="ARBA00023157"/>
    </source>
</evidence>
<dbReference type="FunFam" id="1.10.390.10:FF:000016">
    <property type="entry name" value="Glutamyl aminopeptidase"/>
    <property type="match status" value="1"/>
</dbReference>
<keyword evidence="13" id="KW-0378">Hydrolase</keyword>
<keyword evidence="8" id="KW-0031">Aminopeptidase</keyword>
<organism evidence="31 32">
    <name type="scientific">Balaenoptera physalus</name>
    <name type="common">Fin whale</name>
    <name type="synonym">Balaena physalus</name>
    <dbReference type="NCBI Taxonomy" id="9770"/>
    <lineage>
        <taxon>Eukaryota</taxon>
        <taxon>Metazoa</taxon>
        <taxon>Chordata</taxon>
        <taxon>Craniata</taxon>
        <taxon>Vertebrata</taxon>
        <taxon>Euteleostomi</taxon>
        <taxon>Mammalia</taxon>
        <taxon>Eutheria</taxon>
        <taxon>Laurasiatheria</taxon>
        <taxon>Artiodactyla</taxon>
        <taxon>Whippomorpha</taxon>
        <taxon>Cetacea</taxon>
        <taxon>Mysticeti</taxon>
        <taxon>Balaenopteridae</taxon>
        <taxon>Balaenoptera</taxon>
    </lineage>
</organism>
<dbReference type="EC" id="3.4.11.7" evidence="6"/>
<keyword evidence="12 25" id="KW-0479">Metal-binding</keyword>
<dbReference type="Pfam" id="PF17900">
    <property type="entry name" value="Peptidase_M1_N"/>
    <property type="match status" value="1"/>
</dbReference>
<evidence type="ECO:0000256" key="27">
    <source>
        <dbReference type="SAM" id="MobiDB-lite"/>
    </source>
</evidence>
<keyword evidence="18" id="KW-0482">Metalloprotease</keyword>
<feature type="site" description="Transition state stabilizer" evidence="26">
    <location>
        <position position="572"/>
    </location>
</feature>
<feature type="domain" description="Aminopeptidase N-like N-terminal" evidence="30">
    <location>
        <begin position="192"/>
        <end position="379"/>
    </location>
</feature>
<dbReference type="PANTHER" id="PTHR11533:SF276">
    <property type="entry name" value="GLUTAMYL AMINOPEPTIDASE"/>
    <property type="match status" value="1"/>
</dbReference>
<evidence type="ECO:0000256" key="14">
    <source>
        <dbReference type="ARBA" id="ARBA00022833"/>
    </source>
</evidence>
<dbReference type="InterPro" id="IPR027268">
    <property type="entry name" value="Peptidase_M4/M1_CTD_sf"/>
</dbReference>
<feature type="binding site" evidence="24">
    <location>
        <position position="316"/>
    </location>
    <ligand>
        <name>substrate</name>
    </ligand>
</feature>
<keyword evidence="9" id="KW-1003">Cell membrane</keyword>